<comment type="caution">
    <text evidence="4">The sequence shown here is derived from an EMBL/GenBank/DDBJ whole genome shotgun (WGS) entry which is preliminary data.</text>
</comment>
<dbReference type="GO" id="GO:0005737">
    <property type="term" value="C:cytoplasm"/>
    <property type="evidence" value="ECO:0007669"/>
    <property type="project" value="UniProtKB-SubCell"/>
</dbReference>
<accession>A0A7X6K6I1</accession>
<dbReference type="EMBL" id="JAAZSQ010000016">
    <property type="protein sequence ID" value="NKX55854.1"/>
    <property type="molecule type" value="Genomic_DNA"/>
</dbReference>
<dbReference type="RefSeq" id="WP_168487659.1">
    <property type="nucleotide sequence ID" value="NZ_JAAZSQ010000016.1"/>
</dbReference>
<dbReference type="GO" id="GO:0043743">
    <property type="term" value="F:LPPG:FO 2-phospho-L-lactate transferase activity"/>
    <property type="evidence" value="ECO:0007669"/>
    <property type="project" value="InterPro"/>
</dbReference>
<reference evidence="4 5" key="1">
    <citation type="submission" date="2020-04" db="EMBL/GenBank/DDBJ databases">
        <title>Arthrobacter sp. nov.</title>
        <authorList>
            <person name="Liu S."/>
        </authorList>
    </citation>
    <scope>NUCLEOTIDE SEQUENCE [LARGE SCALE GENOMIC DNA]</scope>
    <source>
        <strain evidence="4 5">E918</strain>
    </source>
</reference>
<dbReference type="AlphaFoldDB" id="A0A7X6K6I1"/>
<dbReference type="PANTHER" id="PTHR30135">
    <property type="entry name" value="UNCHARACTERIZED PROTEIN YVCK-RELATED"/>
    <property type="match status" value="1"/>
</dbReference>
<evidence type="ECO:0000256" key="1">
    <source>
        <dbReference type="ARBA" id="ARBA00022490"/>
    </source>
</evidence>
<dbReference type="GO" id="GO:0008360">
    <property type="term" value="P:regulation of cell shape"/>
    <property type="evidence" value="ECO:0007669"/>
    <property type="project" value="UniProtKB-UniRule"/>
</dbReference>
<dbReference type="PANTHER" id="PTHR30135:SF3">
    <property type="entry name" value="GLUCONEOGENESIS FACTOR-RELATED"/>
    <property type="match status" value="1"/>
</dbReference>
<protein>
    <recommendedName>
        <fullName evidence="2">Putative gluconeogenesis factor</fullName>
    </recommendedName>
</protein>
<dbReference type="SUPFAM" id="SSF142338">
    <property type="entry name" value="CofD-like"/>
    <property type="match status" value="1"/>
</dbReference>
<dbReference type="InterPro" id="IPR010119">
    <property type="entry name" value="Gluconeogen_factor"/>
</dbReference>
<evidence type="ECO:0000313" key="5">
    <source>
        <dbReference type="Proteomes" id="UP000544090"/>
    </source>
</evidence>
<dbReference type="InterPro" id="IPR002882">
    <property type="entry name" value="CofD"/>
</dbReference>
<dbReference type="CDD" id="cd07187">
    <property type="entry name" value="YvcK_like"/>
    <property type="match status" value="1"/>
</dbReference>
<proteinExistence type="inferred from homology"/>
<evidence type="ECO:0000256" key="2">
    <source>
        <dbReference type="HAMAP-Rule" id="MF_00973"/>
    </source>
</evidence>
<dbReference type="Proteomes" id="UP000544090">
    <property type="component" value="Unassembled WGS sequence"/>
</dbReference>
<keyword evidence="1 2" id="KW-0963">Cytoplasm</keyword>
<dbReference type="HAMAP" id="MF_00973">
    <property type="entry name" value="Gluconeogen_factor"/>
    <property type="match status" value="1"/>
</dbReference>
<dbReference type="Pfam" id="PF01933">
    <property type="entry name" value="CofD"/>
    <property type="match status" value="1"/>
</dbReference>
<comment type="function">
    <text evidence="2">Required for morphogenesis under gluconeogenic growth conditions.</text>
</comment>
<organism evidence="4 5">
    <name type="scientific">Arthrobacter mobilis</name>
    <dbReference type="NCBI Taxonomy" id="2724944"/>
    <lineage>
        <taxon>Bacteria</taxon>
        <taxon>Bacillati</taxon>
        <taxon>Actinomycetota</taxon>
        <taxon>Actinomycetes</taxon>
        <taxon>Micrococcales</taxon>
        <taxon>Micrococcaceae</taxon>
        <taxon>Arthrobacter</taxon>
    </lineage>
</organism>
<comment type="similarity">
    <text evidence="2">Belongs to the gluconeogenesis factor family.</text>
</comment>
<evidence type="ECO:0000313" key="4">
    <source>
        <dbReference type="EMBL" id="NKX55854.1"/>
    </source>
</evidence>
<keyword evidence="5" id="KW-1185">Reference proteome</keyword>
<comment type="subcellular location">
    <subcellularLocation>
        <location evidence="2">Cytoplasm</location>
    </subcellularLocation>
</comment>
<evidence type="ECO:0000256" key="3">
    <source>
        <dbReference type="SAM" id="MobiDB-lite"/>
    </source>
</evidence>
<dbReference type="Gene3D" id="3.40.50.10680">
    <property type="entry name" value="CofD-like domains"/>
    <property type="match status" value="1"/>
</dbReference>
<dbReference type="InterPro" id="IPR038136">
    <property type="entry name" value="CofD-like_dom_sf"/>
</dbReference>
<feature type="region of interest" description="Disordered" evidence="3">
    <location>
        <begin position="1"/>
        <end position="24"/>
    </location>
</feature>
<name>A0A7X6K6I1_9MICC</name>
<dbReference type="NCBIfam" id="TIGR01826">
    <property type="entry name" value="CofD_related"/>
    <property type="match status" value="1"/>
</dbReference>
<gene>
    <name evidence="4" type="ORF">HGG74_15165</name>
</gene>
<sequence>MALLTGSLPRIPLPQPAGTGTRYQEPPAVVALGGGHGLSASLAALRLLTTELTAVVTVADDGGSSGRLRRELGVLPPGDLRMALAALCDDTEWGRTWRDVMQHRFKSAEHSEGSLDNHAVGNLLIVTLWELLGNPVAGLQWAGALLGARGQVLPMATVPLTIEGDVLTETPDGRLRTETVTGQSKLAAVGKDCHVNDVRLIPADAPACGEALEAIELADWVILGPGSWYTSVLPHLMLPQLRDALCRTTARRVLTMNLATDTKETSGMSAADHLAVIQRYAPEMRFDYVLADPGAVEDRGRFEQAAGRLGAQAVFGKVGTLGGLPVHDPLRLAAAYHDIFGGSAEHAHA</sequence>